<sequence length="595" mass="68489">MARRLSKEDKGKSIATDGYKAPRKLIIRAQAPDNSALLNKYSLTLIGRVTNQTAQKVWSLIPFFTELWKAESRPVGSDLGNGLFQFQFSNETDLLAVLERRPYHYARWMVIVQRWEPTVSKDFPSLLPFWIKVQGIPIHLWSEETVTDLGENLGIFDKLEITQTTVRMRVQVNGLLPLIKSSVIEYSNGDEVTATFLYEKLERHCSKCFRLDHEIRDCLIAKHQAREEKVRGLDSKDQAEINRPTDHQPLQRSDSDIYHFSAANPNGDDHDHDHDHGHRRERSYDYREHKYDARRTLEERRRYRSSQDTVSRRYPRHASKERQRSFDSRYSHHKDPSPPEREVTSRAQREHHGHRETSYSSPPRRGRPETRRDEPVVVNDNRAELGRNYPIREQQAPNPQEVLNEARAEVRETMLQYTQCADPTESAARRERMRIAEEKGQLEKSAIRIAQANLGGSDTIEEEPVRSVEKSASRTPAVLRLGPPNLPLPLEGPPVITEKRKPGRPPGKRKVRQSPKTIKGSSSKKRKVQPTKPPTARRKLNTSDGQEKRQNPHSRASNSREAGSSSNSDNQPLCKMIPAISKRRMDFRNPSPLGP</sequence>
<reference evidence="4 5" key="1">
    <citation type="submission" date="2018-06" db="EMBL/GenBank/DDBJ databases">
        <title>WGS assembly of Brassica rapa FPsc.</title>
        <authorList>
            <person name="Bowman J."/>
            <person name="Kohchi T."/>
            <person name="Yamato K."/>
            <person name="Jenkins J."/>
            <person name="Shu S."/>
            <person name="Ishizaki K."/>
            <person name="Yamaoka S."/>
            <person name="Nishihama R."/>
            <person name="Nakamura Y."/>
            <person name="Berger F."/>
            <person name="Adam C."/>
            <person name="Aki S."/>
            <person name="Althoff F."/>
            <person name="Araki T."/>
            <person name="Arteaga-Vazquez M."/>
            <person name="Balasubrmanian S."/>
            <person name="Bauer D."/>
            <person name="Boehm C."/>
            <person name="Briginshaw L."/>
            <person name="Caballero-Perez J."/>
            <person name="Catarino B."/>
            <person name="Chen F."/>
            <person name="Chiyoda S."/>
            <person name="Chovatia M."/>
            <person name="Davies K."/>
            <person name="Delmans M."/>
            <person name="Demura T."/>
            <person name="Dierschke T."/>
            <person name="Dolan L."/>
            <person name="Dorantes-Acosta A."/>
            <person name="Eklund D."/>
            <person name="Florent S."/>
            <person name="Flores-Sandoval E."/>
            <person name="Fujiyama A."/>
            <person name="Fukuzawa H."/>
            <person name="Galik B."/>
            <person name="Grimanelli D."/>
            <person name="Grimwood J."/>
            <person name="Grossniklaus U."/>
            <person name="Hamada T."/>
            <person name="Haseloff J."/>
            <person name="Hetherington A."/>
            <person name="Higo A."/>
            <person name="Hirakawa Y."/>
            <person name="Hundley H."/>
            <person name="Ikeda Y."/>
            <person name="Inoue K."/>
            <person name="Inoue S."/>
            <person name="Ishida S."/>
            <person name="Jia Q."/>
            <person name="Kakita M."/>
            <person name="Kanazawa T."/>
            <person name="Kawai Y."/>
            <person name="Kawashima T."/>
            <person name="Kennedy M."/>
            <person name="Kinose K."/>
            <person name="Kinoshita T."/>
            <person name="Kohara Y."/>
            <person name="Koide E."/>
            <person name="Komatsu K."/>
            <person name="Kopischke S."/>
            <person name="Kubo M."/>
            <person name="Kyozuka J."/>
            <person name="Lagercrantz U."/>
            <person name="Lin S."/>
            <person name="Lindquist E."/>
            <person name="Lipzen A."/>
            <person name="Lu C."/>
            <person name="Luna E."/>
            <person name="Martienssen R."/>
            <person name="Minamino N."/>
            <person name="Mizutani M."/>
            <person name="Mizutani M."/>
            <person name="Mochizuki N."/>
            <person name="Monte I."/>
            <person name="Mosher R."/>
            <person name="Nagasaki H."/>
            <person name="Nakagami H."/>
            <person name="Naramoto S."/>
            <person name="Nishitani K."/>
            <person name="Ohtani M."/>
            <person name="Okamoto T."/>
            <person name="Okumura M."/>
            <person name="Phillips J."/>
            <person name="Pollak B."/>
            <person name="Reinders A."/>
            <person name="Roevekamp M."/>
            <person name="Sano R."/>
            <person name="Sawa S."/>
            <person name="Schmid M."/>
            <person name="Shirakawa M."/>
            <person name="Solano R."/>
            <person name="Spunde A."/>
            <person name="Suetsugu N."/>
            <person name="Sugano S."/>
            <person name="Sugiyama A."/>
            <person name="Sun R."/>
            <person name="Suzuki Y."/>
            <person name="Takenaka M."/>
            <person name="Takezawa D."/>
            <person name="Tomogane H."/>
            <person name="Tsuzuki M."/>
            <person name="Ueda T."/>
            <person name="Umeda M."/>
            <person name="Ward J."/>
            <person name="Watanabe Y."/>
            <person name="Yazaki K."/>
            <person name="Yokoyama R."/>
            <person name="Yoshitake Y."/>
            <person name="Yotsui I."/>
            <person name="Zachgo S."/>
            <person name="Schmutz J."/>
        </authorList>
    </citation>
    <scope>NUCLEOTIDE SEQUENCE [LARGE SCALE GENOMIC DNA]</scope>
    <source>
        <strain evidence="5">cv. B-3</strain>
    </source>
</reference>
<evidence type="ECO:0000259" key="3">
    <source>
        <dbReference type="Pfam" id="PF14392"/>
    </source>
</evidence>
<evidence type="ECO:0000313" key="5">
    <source>
        <dbReference type="Proteomes" id="UP000264353"/>
    </source>
</evidence>
<feature type="compositionally biased region" description="Basic residues" evidence="1">
    <location>
        <begin position="522"/>
        <end position="540"/>
    </location>
</feature>
<accession>A0A397YDD9</accession>
<feature type="compositionally biased region" description="Basic and acidic residues" evidence="1">
    <location>
        <begin position="463"/>
        <end position="472"/>
    </location>
</feature>
<dbReference type="InterPro" id="IPR025558">
    <property type="entry name" value="DUF4283"/>
</dbReference>
<dbReference type="InterPro" id="IPR040256">
    <property type="entry name" value="At4g02000-like"/>
</dbReference>
<evidence type="ECO:0000259" key="2">
    <source>
        <dbReference type="Pfam" id="PF14111"/>
    </source>
</evidence>
<dbReference type="Pfam" id="PF14392">
    <property type="entry name" value="zf-CCHC_4"/>
    <property type="match status" value="1"/>
</dbReference>
<feature type="domain" description="Zinc knuckle CX2CX4HX4C" evidence="3">
    <location>
        <begin position="177"/>
        <end position="219"/>
    </location>
</feature>
<dbReference type="EMBL" id="CM010636">
    <property type="protein sequence ID" value="RID49030.1"/>
    <property type="molecule type" value="Genomic_DNA"/>
</dbReference>
<dbReference type="InterPro" id="IPR025836">
    <property type="entry name" value="Zn_knuckle_CX2CX4HX4C"/>
</dbReference>
<feature type="compositionally biased region" description="Basic and acidic residues" evidence="1">
    <location>
        <begin position="366"/>
        <end position="375"/>
    </location>
</feature>
<evidence type="ECO:0000256" key="1">
    <source>
        <dbReference type="SAM" id="MobiDB-lite"/>
    </source>
</evidence>
<dbReference type="AlphaFoldDB" id="A0A397YDD9"/>
<dbReference type="PANTHER" id="PTHR31286:SF163">
    <property type="entry name" value="ZINC KNUCKLE CX2CX4HX4C DOMAIN-CONTAINING PROTEIN"/>
    <property type="match status" value="1"/>
</dbReference>
<dbReference type="Pfam" id="PF14111">
    <property type="entry name" value="DUF4283"/>
    <property type="match status" value="1"/>
</dbReference>
<evidence type="ECO:0008006" key="6">
    <source>
        <dbReference type="Google" id="ProtNLM"/>
    </source>
</evidence>
<dbReference type="Proteomes" id="UP000264353">
    <property type="component" value="Chromosome A9"/>
</dbReference>
<feature type="compositionally biased region" description="Basic and acidic residues" evidence="1">
    <location>
        <begin position="229"/>
        <end position="246"/>
    </location>
</feature>
<feature type="compositionally biased region" description="Basic residues" evidence="1">
    <location>
        <begin position="501"/>
        <end position="513"/>
    </location>
</feature>
<protein>
    <recommendedName>
        <fullName evidence="6">DUF4283 domain-containing protein</fullName>
    </recommendedName>
</protein>
<proteinExistence type="predicted"/>
<feature type="compositionally biased region" description="Basic and acidic residues" evidence="1">
    <location>
        <begin position="318"/>
        <end position="357"/>
    </location>
</feature>
<feature type="region of interest" description="Disordered" evidence="1">
    <location>
        <begin position="453"/>
        <end position="595"/>
    </location>
</feature>
<dbReference type="PANTHER" id="PTHR31286">
    <property type="entry name" value="GLYCINE-RICH CELL WALL STRUCTURAL PROTEIN 1.8-LIKE"/>
    <property type="match status" value="1"/>
</dbReference>
<evidence type="ECO:0000313" key="4">
    <source>
        <dbReference type="EMBL" id="RID49030.1"/>
    </source>
</evidence>
<feature type="domain" description="DUF4283" evidence="2">
    <location>
        <begin position="42"/>
        <end position="119"/>
    </location>
</feature>
<organism evidence="4 5">
    <name type="scientific">Brassica campestris</name>
    <name type="common">Field mustard</name>
    <dbReference type="NCBI Taxonomy" id="3711"/>
    <lineage>
        <taxon>Eukaryota</taxon>
        <taxon>Viridiplantae</taxon>
        <taxon>Streptophyta</taxon>
        <taxon>Embryophyta</taxon>
        <taxon>Tracheophyta</taxon>
        <taxon>Spermatophyta</taxon>
        <taxon>Magnoliopsida</taxon>
        <taxon>eudicotyledons</taxon>
        <taxon>Gunneridae</taxon>
        <taxon>Pentapetalae</taxon>
        <taxon>rosids</taxon>
        <taxon>malvids</taxon>
        <taxon>Brassicales</taxon>
        <taxon>Brassicaceae</taxon>
        <taxon>Brassiceae</taxon>
        <taxon>Brassica</taxon>
    </lineage>
</organism>
<name>A0A397YDD9_BRACM</name>
<gene>
    <name evidence="4" type="ORF">BRARA_I05497</name>
</gene>
<feature type="compositionally biased region" description="Low complexity" evidence="1">
    <location>
        <begin position="554"/>
        <end position="568"/>
    </location>
</feature>
<feature type="region of interest" description="Disordered" evidence="1">
    <location>
        <begin position="229"/>
        <end position="375"/>
    </location>
</feature>
<feature type="compositionally biased region" description="Basic and acidic residues" evidence="1">
    <location>
        <begin position="267"/>
        <end position="301"/>
    </location>
</feature>